<accession>A0ABW0S9U9</accession>
<protein>
    <submittedName>
        <fullName evidence="1">Lytic transglycosylase domain-containing protein</fullName>
    </submittedName>
</protein>
<name>A0ABW0S9U9_9RHOB</name>
<organism evidence="1 2">
    <name type="scientific">Rubellimicrobium aerolatum</name>
    <dbReference type="NCBI Taxonomy" id="490979"/>
    <lineage>
        <taxon>Bacteria</taxon>
        <taxon>Pseudomonadati</taxon>
        <taxon>Pseudomonadota</taxon>
        <taxon>Alphaproteobacteria</taxon>
        <taxon>Rhodobacterales</taxon>
        <taxon>Roseobacteraceae</taxon>
        <taxon>Rubellimicrobium</taxon>
    </lineage>
</organism>
<gene>
    <name evidence="1" type="ORF">ACFPOC_04580</name>
</gene>
<proteinExistence type="predicted"/>
<dbReference type="SUPFAM" id="SSF53955">
    <property type="entry name" value="Lysozyme-like"/>
    <property type="match status" value="1"/>
</dbReference>
<reference evidence="2" key="1">
    <citation type="journal article" date="2019" name="Int. J. Syst. Evol. Microbiol.">
        <title>The Global Catalogue of Microorganisms (GCM) 10K type strain sequencing project: providing services to taxonomists for standard genome sequencing and annotation.</title>
        <authorList>
            <consortium name="The Broad Institute Genomics Platform"/>
            <consortium name="The Broad Institute Genome Sequencing Center for Infectious Disease"/>
            <person name="Wu L."/>
            <person name="Ma J."/>
        </authorList>
    </citation>
    <scope>NUCLEOTIDE SEQUENCE [LARGE SCALE GENOMIC DNA]</scope>
    <source>
        <strain evidence="2">KACC 11588</strain>
    </source>
</reference>
<dbReference type="Proteomes" id="UP001596056">
    <property type="component" value="Unassembled WGS sequence"/>
</dbReference>
<dbReference type="EMBL" id="JBHSNA010000003">
    <property type="protein sequence ID" value="MFC5565693.1"/>
    <property type="molecule type" value="Genomic_DNA"/>
</dbReference>
<comment type="caution">
    <text evidence="1">The sequence shown here is derived from an EMBL/GenBank/DDBJ whole genome shotgun (WGS) entry which is preliminary data.</text>
</comment>
<dbReference type="RefSeq" id="WP_245218567.1">
    <property type="nucleotide sequence ID" value="NZ_JAGGJP010000003.1"/>
</dbReference>
<dbReference type="InterPro" id="IPR023346">
    <property type="entry name" value="Lysozyme-like_dom_sf"/>
</dbReference>
<keyword evidence="2" id="KW-1185">Reference proteome</keyword>
<evidence type="ECO:0000313" key="1">
    <source>
        <dbReference type="EMBL" id="MFC5565693.1"/>
    </source>
</evidence>
<sequence length="193" mass="20480">MSGVPLSVLIAVTLTETGRGRDGTRRPWPWTVNMEGEGHWFATRDEALAFAQARHASGAESFDVGCFQINWLWHHENFVSIDQMFDPLANATYAASFLRTLAEEKGGWSEAAGAFHSRTPDLAAKYRALFDENLAVAQAAGVDGGELAGPFAAQGTLLAEGKGLGAPRVNTFPLLKPAGGALRLGSLVPLGDG</sequence>
<evidence type="ECO:0000313" key="2">
    <source>
        <dbReference type="Proteomes" id="UP001596056"/>
    </source>
</evidence>